<protein>
    <recommendedName>
        <fullName evidence="1">Jacalin-type lectin domain-containing protein</fullName>
    </recommendedName>
</protein>
<dbReference type="PANTHER" id="PTHR34007:SF1">
    <property type="entry name" value="AEROLYSIN-LIKE PROTEIN-RELATED"/>
    <property type="match status" value="1"/>
</dbReference>
<accession>A0A3B3DN19</accession>
<keyword evidence="3" id="KW-1185">Reference proteome</keyword>
<evidence type="ECO:0000259" key="1">
    <source>
        <dbReference type="PROSITE" id="PS51752"/>
    </source>
</evidence>
<dbReference type="OMA" id="HRREFFA"/>
<evidence type="ECO:0000313" key="3">
    <source>
        <dbReference type="Proteomes" id="UP000261560"/>
    </source>
</evidence>
<dbReference type="SUPFAM" id="SSF51101">
    <property type="entry name" value="Mannose-binding lectins"/>
    <property type="match status" value="1"/>
</dbReference>
<dbReference type="CDD" id="cd09302">
    <property type="entry name" value="Jacalin_like"/>
    <property type="match status" value="1"/>
</dbReference>
<dbReference type="InterPro" id="IPR001229">
    <property type="entry name" value="Jacalin-like_lectin_dom"/>
</dbReference>
<proteinExistence type="predicted"/>
<dbReference type="PANTHER" id="PTHR34007">
    <property type="entry name" value="AEROLYSIN-LIKE PROTEIN-RELATED"/>
    <property type="match status" value="1"/>
</dbReference>
<evidence type="ECO:0000313" key="2">
    <source>
        <dbReference type="Ensembl" id="ENSOMEP00000030765.1"/>
    </source>
</evidence>
<dbReference type="AlphaFoldDB" id="A0A3B3DN19"/>
<reference evidence="2" key="1">
    <citation type="submission" date="2025-08" db="UniProtKB">
        <authorList>
            <consortium name="Ensembl"/>
        </authorList>
    </citation>
    <scope>IDENTIFICATION</scope>
</reference>
<dbReference type="InterPro" id="IPR053280">
    <property type="entry name" value="Aerolysin-like_pore-former"/>
</dbReference>
<dbReference type="InterPro" id="IPR036404">
    <property type="entry name" value="Jacalin-like_lectin_dom_sf"/>
</dbReference>
<dbReference type="GeneTree" id="ENSGT00390000003194"/>
<dbReference type="Proteomes" id="UP000261560">
    <property type="component" value="Unplaced"/>
</dbReference>
<dbReference type="PROSITE" id="PS51752">
    <property type="entry name" value="JACALIN_LECTIN"/>
    <property type="match status" value="1"/>
</dbReference>
<dbReference type="Ensembl" id="ENSOMET00000033270.1">
    <property type="protein sequence ID" value="ENSOMEP00000030765.1"/>
    <property type="gene ID" value="ENSOMEG00000015224.1"/>
</dbReference>
<dbReference type="Pfam" id="PF01419">
    <property type="entry name" value="Jacalin"/>
    <property type="match status" value="1"/>
</dbReference>
<feature type="domain" description="Jacalin-type lectin" evidence="1">
    <location>
        <begin position="1"/>
        <end position="140"/>
    </location>
</feature>
<dbReference type="Gene3D" id="2.100.10.30">
    <property type="entry name" value="Jacalin-like lectin domain"/>
    <property type="match status" value="1"/>
</dbReference>
<name>A0A3B3DN19_ORYME</name>
<reference evidence="2" key="2">
    <citation type="submission" date="2025-09" db="UniProtKB">
        <authorList>
            <consortium name="Ensembl"/>
        </authorList>
    </citation>
    <scope>IDENTIFICATION</scope>
</reference>
<sequence>YFYPRNIQKSSCSPFTFTGEDNGATLRKIWVWFAGDRVKAVQVWLTDGGVQKFGKEGGEVFEFEFKDGEKITSLTLWANGVGTRLGGIKFETNHSREFFAKPIVCVHTKEYPIDVGSGICLGVAGRSGSDIDCMGFLFINTVKSTELTNVNYPTIKNAHPQIVTEEVKSFTYENDTEAVQSYTAETTITVTTKSSCPDKACRGKPTRVWTDS</sequence>
<organism evidence="2 3">
    <name type="scientific">Oryzias melastigma</name>
    <name type="common">Marine medaka</name>
    <dbReference type="NCBI Taxonomy" id="30732"/>
    <lineage>
        <taxon>Eukaryota</taxon>
        <taxon>Metazoa</taxon>
        <taxon>Chordata</taxon>
        <taxon>Craniata</taxon>
        <taxon>Vertebrata</taxon>
        <taxon>Euteleostomi</taxon>
        <taxon>Actinopterygii</taxon>
        <taxon>Neopterygii</taxon>
        <taxon>Teleostei</taxon>
        <taxon>Neoteleostei</taxon>
        <taxon>Acanthomorphata</taxon>
        <taxon>Ovalentaria</taxon>
        <taxon>Atherinomorphae</taxon>
        <taxon>Beloniformes</taxon>
        <taxon>Adrianichthyidae</taxon>
        <taxon>Oryziinae</taxon>
        <taxon>Oryzias</taxon>
    </lineage>
</organism>
<dbReference type="PaxDb" id="30732-ENSOMEP00000030765"/>
<dbReference type="STRING" id="30732.ENSOMEP00000030765"/>